<proteinExistence type="predicted"/>
<evidence type="ECO:0000256" key="3">
    <source>
        <dbReference type="ARBA" id="ARBA00022833"/>
    </source>
</evidence>
<organism evidence="6">
    <name type="scientific">viral metagenome</name>
    <dbReference type="NCBI Taxonomy" id="1070528"/>
    <lineage>
        <taxon>unclassified sequences</taxon>
        <taxon>metagenomes</taxon>
        <taxon>organismal metagenomes</taxon>
    </lineage>
</organism>
<evidence type="ECO:0000259" key="5">
    <source>
        <dbReference type="PROSITE" id="PS51321"/>
    </source>
</evidence>
<dbReference type="Gene3D" id="2.20.25.10">
    <property type="match status" value="1"/>
</dbReference>
<reference evidence="6" key="1">
    <citation type="journal article" date="2020" name="Nature">
        <title>Giant virus diversity and host interactions through global metagenomics.</title>
        <authorList>
            <person name="Schulz F."/>
            <person name="Roux S."/>
            <person name="Paez-Espino D."/>
            <person name="Jungbluth S."/>
            <person name="Walsh D.A."/>
            <person name="Denef V.J."/>
            <person name="McMahon K.D."/>
            <person name="Konstantinidis K.T."/>
            <person name="Eloe-Fadrosh E.A."/>
            <person name="Kyrpides N.C."/>
            <person name="Woyke T."/>
        </authorList>
    </citation>
    <scope>NUCLEOTIDE SEQUENCE</scope>
    <source>
        <strain evidence="6">GVMAG-M-3300020182-84</strain>
    </source>
</reference>
<feature type="domain" description="TFIIS-type" evidence="4">
    <location>
        <begin position="129"/>
        <end position="169"/>
    </location>
</feature>
<dbReference type="SUPFAM" id="SSF46942">
    <property type="entry name" value="Elongation factor TFIIS domain 2"/>
    <property type="match status" value="1"/>
</dbReference>
<keyword evidence="2" id="KW-0863">Zinc-finger</keyword>
<accession>A0A6C0C0U4</accession>
<feature type="domain" description="TFIIS central" evidence="5">
    <location>
        <begin position="3"/>
        <end position="128"/>
    </location>
</feature>
<dbReference type="PANTHER" id="PTHR11477">
    <property type="entry name" value="TRANSCRIPTION FACTOR S-II ZINC FINGER DOMAIN-CONTAINING PROTEIN"/>
    <property type="match status" value="1"/>
</dbReference>
<dbReference type="Pfam" id="PF01096">
    <property type="entry name" value="Zn_ribbon_TFIIS"/>
    <property type="match status" value="1"/>
</dbReference>
<dbReference type="EMBL" id="MN739312">
    <property type="protein sequence ID" value="QHS98000.1"/>
    <property type="molecule type" value="Genomic_DNA"/>
</dbReference>
<evidence type="ECO:0000256" key="2">
    <source>
        <dbReference type="ARBA" id="ARBA00022771"/>
    </source>
</evidence>
<dbReference type="AlphaFoldDB" id="A0A6C0C0U4"/>
<dbReference type="InterPro" id="IPR001222">
    <property type="entry name" value="Znf_TFIIS"/>
</dbReference>
<dbReference type="CDD" id="cd13749">
    <property type="entry name" value="Zn-ribbon_TFIIS"/>
    <property type="match status" value="1"/>
</dbReference>
<evidence type="ECO:0000259" key="4">
    <source>
        <dbReference type="PROSITE" id="PS51133"/>
    </source>
</evidence>
<dbReference type="Pfam" id="PF07500">
    <property type="entry name" value="TFIIS_M"/>
    <property type="match status" value="1"/>
</dbReference>
<dbReference type="GO" id="GO:0003676">
    <property type="term" value="F:nucleic acid binding"/>
    <property type="evidence" value="ECO:0007669"/>
    <property type="project" value="InterPro"/>
</dbReference>
<dbReference type="SMART" id="SM00440">
    <property type="entry name" value="ZnF_C2C2"/>
    <property type="match status" value="1"/>
</dbReference>
<dbReference type="GO" id="GO:0006351">
    <property type="term" value="P:DNA-templated transcription"/>
    <property type="evidence" value="ECO:0007669"/>
    <property type="project" value="InterPro"/>
</dbReference>
<sequence>MNVSIKQPSDFRKNIVDKLNLFLVSNEFSVNMEKAIYNFSIKEGKSRKIIKKWDNKYFVNIYMSKLWTIFCNLKNEEIINQIKSGEILPQHLPFMSHQEMNPKQWKALIDKKIKMDESKFNQKMEASTDMFTCRKCKSKKCTYYEMQTRSADEPSTIFITCLDCGKNWKM</sequence>
<protein>
    <recommendedName>
        <fullName evidence="7">TFIIS-type domain-containing protein</fullName>
    </recommendedName>
</protein>
<dbReference type="PROSITE" id="PS51133">
    <property type="entry name" value="ZF_TFIIS_2"/>
    <property type="match status" value="1"/>
</dbReference>
<keyword evidence="3" id="KW-0862">Zinc</keyword>
<dbReference type="PROSITE" id="PS51321">
    <property type="entry name" value="TFIIS_CENTRAL"/>
    <property type="match status" value="1"/>
</dbReference>
<dbReference type="InterPro" id="IPR003618">
    <property type="entry name" value="TFIIS_cen_dom"/>
</dbReference>
<dbReference type="InterPro" id="IPR036575">
    <property type="entry name" value="TFIIS_cen_dom_sf"/>
</dbReference>
<dbReference type="PANTHER" id="PTHR11477:SF0">
    <property type="entry name" value="IP08861P-RELATED"/>
    <property type="match status" value="1"/>
</dbReference>
<evidence type="ECO:0000256" key="1">
    <source>
        <dbReference type="ARBA" id="ARBA00022723"/>
    </source>
</evidence>
<evidence type="ECO:0000313" key="6">
    <source>
        <dbReference type="EMBL" id="QHS98000.1"/>
    </source>
</evidence>
<dbReference type="SUPFAM" id="SSF57783">
    <property type="entry name" value="Zinc beta-ribbon"/>
    <property type="match status" value="1"/>
</dbReference>
<evidence type="ECO:0008006" key="7">
    <source>
        <dbReference type="Google" id="ProtNLM"/>
    </source>
</evidence>
<dbReference type="GO" id="GO:0008270">
    <property type="term" value="F:zinc ion binding"/>
    <property type="evidence" value="ECO:0007669"/>
    <property type="project" value="UniProtKB-KW"/>
</dbReference>
<dbReference type="GO" id="GO:0005634">
    <property type="term" value="C:nucleus"/>
    <property type="evidence" value="ECO:0007669"/>
    <property type="project" value="TreeGrafter"/>
</dbReference>
<keyword evidence="1" id="KW-0479">Metal-binding</keyword>
<dbReference type="PROSITE" id="PS00466">
    <property type="entry name" value="ZF_TFIIS_1"/>
    <property type="match status" value="1"/>
</dbReference>
<name>A0A6C0C0U4_9ZZZZ</name>